<dbReference type="Gene3D" id="1.10.1370.10">
    <property type="entry name" value="Neurolysin, domain 3"/>
    <property type="match status" value="1"/>
</dbReference>
<dbReference type="GO" id="GO:0046872">
    <property type="term" value="F:metal ion binding"/>
    <property type="evidence" value="ECO:0007669"/>
    <property type="project" value="UniProtKB-UniRule"/>
</dbReference>
<proteinExistence type="inferred from homology"/>
<evidence type="ECO:0000313" key="10">
    <source>
        <dbReference type="EMBL" id="KZV96756.1"/>
    </source>
</evidence>
<dbReference type="FunFam" id="3.40.390.10:FF:000074">
    <property type="entry name" value="Metalloprotease"/>
    <property type="match status" value="1"/>
</dbReference>
<dbReference type="GO" id="GO:0004222">
    <property type="term" value="F:metalloendopeptidase activity"/>
    <property type="evidence" value="ECO:0007669"/>
    <property type="project" value="InterPro"/>
</dbReference>
<dbReference type="GO" id="GO:0005758">
    <property type="term" value="C:mitochondrial intermembrane space"/>
    <property type="evidence" value="ECO:0007669"/>
    <property type="project" value="TreeGrafter"/>
</dbReference>
<accession>A0A165KRL7</accession>
<dbReference type="SUPFAM" id="SSF55486">
    <property type="entry name" value="Metalloproteases ('zincins'), catalytic domain"/>
    <property type="match status" value="1"/>
</dbReference>
<dbReference type="PANTHER" id="PTHR11804:SF84">
    <property type="entry name" value="SACCHAROLYSIN"/>
    <property type="match status" value="1"/>
</dbReference>
<reference evidence="10 11" key="1">
    <citation type="journal article" date="2016" name="Mol. Biol. Evol.">
        <title>Comparative Genomics of Early-Diverging Mushroom-Forming Fungi Provides Insights into the Origins of Lignocellulose Decay Capabilities.</title>
        <authorList>
            <person name="Nagy L.G."/>
            <person name="Riley R."/>
            <person name="Tritt A."/>
            <person name="Adam C."/>
            <person name="Daum C."/>
            <person name="Floudas D."/>
            <person name="Sun H."/>
            <person name="Yadav J.S."/>
            <person name="Pangilinan J."/>
            <person name="Larsson K.H."/>
            <person name="Matsuura K."/>
            <person name="Barry K."/>
            <person name="Labutti K."/>
            <person name="Kuo R."/>
            <person name="Ohm R.A."/>
            <person name="Bhattacharya S.S."/>
            <person name="Shirouzu T."/>
            <person name="Yoshinaga Y."/>
            <person name="Martin F.M."/>
            <person name="Grigoriev I.V."/>
            <person name="Hibbett D.S."/>
        </authorList>
    </citation>
    <scope>NUCLEOTIDE SEQUENCE [LARGE SCALE GENOMIC DNA]</scope>
    <source>
        <strain evidence="10 11">HHB12029</strain>
    </source>
</reference>
<comment type="cofactor">
    <cofactor evidence="8">
        <name>Zn(2+)</name>
        <dbReference type="ChEBI" id="CHEBI:29105"/>
    </cofactor>
    <text evidence="8">Binds 1 zinc ion.</text>
</comment>
<protein>
    <submittedName>
        <fullName evidence="10">Zincin</fullName>
    </submittedName>
</protein>
<evidence type="ECO:0000256" key="6">
    <source>
        <dbReference type="ARBA" id="ARBA00023049"/>
    </source>
</evidence>
<evidence type="ECO:0000259" key="9">
    <source>
        <dbReference type="Pfam" id="PF01432"/>
    </source>
</evidence>
<dbReference type="InterPro" id="IPR045090">
    <property type="entry name" value="Pept_M3A_M3B"/>
</dbReference>
<evidence type="ECO:0000256" key="3">
    <source>
        <dbReference type="ARBA" id="ARBA00022723"/>
    </source>
</evidence>
<keyword evidence="2 8" id="KW-0645">Protease</keyword>
<organism evidence="10 11">
    <name type="scientific">Exidia glandulosa HHB12029</name>
    <dbReference type="NCBI Taxonomy" id="1314781"/>
    <lineage>
        <taxon>Eukaryota</taxon>
        <taxon>Fungi</taxon>
        <taxon>Dikarya</taxon>
        <taxon>Basidiomycota</taxon>
        <taxon>Agaricomycotina</taxon>
        <taxon>Agaricomycetes</taxon>
        <taxon>Auriculariales</taxon>
        <taxon>Exidiaceae</taxon>
        <taxon>Exidia</taxon>
    </lineage>
</organism>
<dbReference type="GO" id="GO:0006508">
    <property type="term" value="P:proteolysis"/>
    <property type="evidence" value="ECO:0007669"/>
    <property type="project" value="UniProtKB-KW"/>
</dbReference>
<dbReference type="PANTHER" id="PTHR11804">
    <property type="entry name" value="PROTEASE M3 THIMET OLIGOPEPTIDASE-RELATED"/>
    <property type="match status" value="1"/>
</dbReference>
<dbReference type="OrthoDB" id="534666at2759"/>
<dbReference type="GO" id="GO:0006518">
    <property type="term" value="P:peptide metabolic process"/>
    <property type="evidence" value="ECO:0007669"/>
    <property type="project" value="TreeGrafter"/>
</dbReference>
<dbReference type="AlphaFoldDB" id="A0A165KRL7"/>
<dbReference type="Gene3D" id="1.20.1050.40">
    <property type="entry name" value="Endopeptidase. Chain P, domain 1"/>
    <property type="match status" value="1"/>
</dbReference>
<evidence type="ECO:0000256" key="8">
    <source>
        <dbReference type="RuleBase" id="RU003435"/>
    </source>
</evidence>
<dbReference type="InterPro" id="IPR024079">
    <property type="entry name" value="MetalloPept_cat_dom_sf"/>
</dbReference>
<evidence type="ECO:0000256" key="5">
    <source>
        <dbReference type="ARBA" id="ARBA00022833"/>
    </source>
</evidence>
<evidence type="ECO:0000313" key="11">
    <source>
        <dbReference type="Proteomes" id="UP000077266"/>
    </source>
</evidence>
<dbReference type="Proteomes" id="UP000077266">
    <property type="component" value="Unassembled WGS sequence"/>
</dbReference>
<keyword evidence="6 8" id="KW-0482">Metalloprotease</keyword>
<dbReference type="CDD" id="cd06455">
    <property type="entry name" value="M3A_TOP"/>
    <property type="match status" value="1"/>
</dbReference>
<evidence type="ECO:0000256" key="4">
    <source>
        <dbReference type="ARBA" id="ARBA00022801"/>
    </source>
</evidence>
<feature type="domain" description="Peptidase M3A/M3B catalytic" evidence="9">
    <location>
        <begin position="218"/>
        <end position="666"/>
    </location>
</feature>
<comment type="similarity">
    <text evidence="1 8">Belongs to the peptidase M3 family.</text>
</comment>
<evidence type="ECO:0000256" key="1">
    <source>
        <dbReference type="ARBA" id="ARBA00006040"/>
    </source>
</evidence>
<keyword evidence="3 8" id="KW-0479">Metal-binding</keyword>
<name>A0A165KRL7_EXIGL</name>
<dbReference type="EMBL" id="KV425938">
    <property type="protein sequence ID" value="KZV96756.1"/>
    <property type="molecule type" value="Genomic_DNA"/>
</dbReference>
<gene>
    <name evidence="10" type="ORF">EXIGLDRAFT_764998</name>
</gene>
<dbReference type="Gene3D" id="3.40.390.10">
    <property type="entry name" value="Collagenase (Catalytic Domain)"/>
    <property type="match status" value="1"/>
</dbReference>
<dbReference type="Pfam" id="PF01432">
    <property type="entry name" value="Peptidase_M3"/>
    <property type="match status" value="1"/>
</dbReference>
<dbReference type="InParanoid" id="A0A165KRL7"/>
<dbReference type="InterPro" id="IPR001567">
    <property type="entry name" value="Pept_M3A_M3B_dom"/>
</dbReference>
<evidence type="ECO:0000256" key="7">
    <source>
        <dbReference type="ARBA" id="ARBA00025208"/>
    </source>
</evidence>
<sequence length="675" mass="75628">MTSELQPPQPAPRWNHTAATLKAEMDDLLAAARARLDAIVALPKSARTFDSVFGALAEMEASLHGPAQLLTFYRDVSADSALRDASEDAAGLIKQFEIEREMRVDLFEAVKDAHAASPNVTGEDARLVEHILRTGKRAGLHLAEAERNELKALKQELSALSITWQRNANEERSTIAFTPEELAGLPADALSGFTKRDDGKLETALKGPDVGYITSFAKNSETRRALAVARESRLAVNAPVLDSVLAVRRKIAKLLSYDTWADYSTEVKMSKNSKVVIDFLDDLEKKLRPVAERDLQDLQALKRELEGPDAELQPWDWEYYGRLFKERALDLDSQVVKQHFPVEHVVSTTLKIYEDMLGVTFVALSNDVEKGDVWHPDVRRFAVWETGATDASGFVGYTYMDLYPREGKFSGTSMCPLVQGCVQPDGTRRYPVTAMLASLTTATADRPPLLTHFSTVLFFHEMGHIFHDLCSRTKYSRFHGVAVAPDFGEAPSQMLENWCYEPRVLAKMARHYETGHPASDELIQKIVAGRYVGIGRFQMHQLFLAKFDMAVHIDNVGQDYSELWARMKEEITLCKRLDDGPARPAHCNFPPLVGGDYDAGYYSYAWSLVFAADMYRTVFAKDPFDVEAGRRYRKQILEPGASRDEMELLKTFLGRLPTADAMLEQMLGTAGKTQK</sequence>
<dbReference type="InterPro" id="IPR024080">
    <property type="entry name" value="Neurolysin/TOP_N"/>
</dbReference>
<keyword evidence="5 8" id="KW-0862">Zinc</keyword>
<keyword evidence="11" id="KW-1185">Reference proteome</keyword>
<comment type="function">
    <text evidence="7">Cleaves proteins, imported into the mitochondrion, to their mature size. While most mitochondrial precursor proteins are processed to the mature form in one step by mitochondrial processing peptidase (MPP), the sequential cleavage by MIP of an octapeptide after initial processing by MPP is a required step for a subgroup of nuclear-encoded precursor proteins destined for the matrix or the inner membrane.</text>
</comment>
<dbReference type="InterPro" id="IPR024077">
    <property type="entry name" value="Neurolysin/TOP_dom2"/>
</dbReference>
<keyword evidence="4 8" id="KW-0378">Hydrolase</keyword>
<evidence type="ECO:0000256" key="2">
    <source>
        <dbReference type="ARBA" id="ARBA00022670"/>
    </source>
</evidence>